<dbReference type="Pfam" id="PF03109">
    <property type="entry name" value="ABC1"/>
    <property type="match status" value="1"/>
</dbReference>
<evidence type="ECO:0000313" key="4">
    <source>
        <dbReference type="EMBL" id="QAR34497.1"/>
    </source>
</evidence>
<reference evidence="4 5" key="1">
    <citation type="submission" date="2019-01" db="EMBL/GenBank/DDBJ databases">
        <title>Geovibrio thiophilus DSM 11263, complete genome.</title>
        <authorList>
            <person name="Spring S."/>
            <person name="Bunk B."/>
            <person name="Sproer C."/>
        </authorList>
    </citation>
    <scope>NUCLEOTIDE SEQUENCE [LARGE SCALE GENOMIC DNA]</scope>
    <source>
        <strain evidence="4 5">DSM 11263</strain>
    </source>
</reference>
<accession>A0A410K235</accession>
<dbReference type="OrthoDB" id="9795390at2"/>
<gene>
    <name evidence="4" type="ORF">EP073_08210</name>
</gene>
<dbReference type="EMBL" id="CP035108">
    <property type="protein sequence ID" value="QAR34497.1"/>
    <property type="molecule type" value="Genomic_DNA"/>
</dbReference>
<keyword evidence="2" id="KW-1133">Transmembrane helix</keyword>
<name>A0A410K235_9BACT</name>
<dbReference type="PANTHER" id="PTHR10566">
    <property type="entry name" value="CHAPERONE-ACTIVITY OF BC1 COMPLEX CABC1 -RELATED"/>
    <property type="match status" value="1"/>
</dbReference>
<proteinExistence type="inferred from homology"/>
<feature type="domain" description="Protein kinase" evidence="3">
    <location>
        <begin position="91"/>
        <end position="458"/>
    </location>
</feature>
<evidence type="ECO:0000256" key="2">
    <source>
        <dbReference type="SAM" id="Phobius"/>
    </source>
</evidence>
<dbReference type="InterPro" id="IPR050154">
    <property type="entry name" value="UbiB_kinase"/>
</dbReference>
<evidence type="ECO:0000313" key="5">
    <source>
        <dbReference type="Proteomes" id="UP000287502"/>
    </source>
</evidence>
<evidence type="ECO:0000256" key="1">
    <source>
        <dbReference type="ARBA" id="ARBA00009670"/>
    </source>
</evidence>
<keyword evidence="2" id="KW-0812">Transmembrane</keyword>
<dbReference type="GO" id="GO:0005524">
    <property type="term" value="F:ATP binding"/>
    <property type="evidence" value="ECO:0007669"/>
    <property type="project" value="InterPro"/>
</dbReference>
<sequence length="501" mass="57261">MVLLTVFLIIKDKKSFLLMKPLNPKRLKQYIYALGASFIKLAQVLATRADFFTEDYLEELRDLHDDIPKMSKKDFDAVYKKAFGENRHFVTFLETPIASASIGQVHHAVLMNGTEVAVKLRRLNIEKVVNADIRILSLFNGLFKPLFSEYTKNSVEAVIAEFTDMIRKEVDLYAELLNLKKFIVTYPDSGIRFPTPYEKYCSSDALVMSFEHGYRFDDKKVLTRLNISIKDIMGKLIYFYTQQMLVKGFFHADPHPGNLLVTAEGELILLDFGMVKRISEYTRRSIIELIKSANERDFETYVRACKKLGIVAADAPDALLQEAAERMFDIFSDETLDAKSMQVLAFEVLNTVKAMPFKLPQEAIYIMRVSSIIEGLGTTYISNFNGIKDILPILKENLPKALGLDGRMLDQLKGEVMEIPMTYKKIKKIINSMSDDSLEIKLSRESIDYIRERSRIYYRPLAYGILTMITGFFIVFLGFEHSPLIGSMVFGAGLLKVIFTI</sequence>
<evidence type="ECO:0000259" key="3">
    <source>
        <dbReference type="PROSITE" id="PS50011"/>
    </source>
</evidence>
<keyword evidence="4" id="KW-0808">Transferase</keyword>
<dbReference type="CDD" id="cd05121">
    <property type="entry name" value="ABC1_ADCK3-like"/>
    <property type="match status" value="1"/>
</dbReference>
<feature type="transmembrane region" description="Helical" evidence="2">
    <location>
        <begin position="461"/>
        <end position="479"/>
    </location>
</feature>
<dbReference type="InterPro" id="IPR004147">
    <property type="entry name" value="ABC1_dom"/>
</dbReference>
<protein>
    <submittedName>
        <fullName evidence="4">AarF/ABC1/UbiB kinase family protein</fullName>
    </submittedName>
</protein>
<dbReference type="KEGG" id="gtl:EP073_08210"/>
<dbReference type="InterPro" id="IPR000719">
    <property type="entry name" value="Prot_kinase_dom"/>
</dbReference>
<dbReference type="PROSITE" id="PS50011">
    <property type="entry name" value="PROTEIN_KINASE_DOM"/>
    <property type="match status" value="1"/>
</dbReference>
<dbReference type="Proteomes" id="UP000287502">
    <property type="component" value="Chromosome"/>
</dbReference>
<dbReference type="InterPro" id="IPR011009">
    <property type="entry name" value="Kinase-like_dom_sf"/>
</dbReference>
<keyword evidence="5" id="KW-1185">Reference proteome</keyword>
<dbReference type="Gene3D" id="1.10.510.10">
    <property type="entry name" value="Transferase(Phosphotransferase) domain 1"/>
    <property type="match status" value="1"/>
</dbReference>
<dbReference type="AlphaFoldDB" id="A0A410K235"/>
<dbReference type="SUPFAM" id="SSF56112">
    <property type="entry name" value="Protein kinase-like (PK-like)"/>
    <property type="match status" value="1"/>
</dbReference>
<keyword evidence="4" id="KW-0418">Kinase</keyword>
<organism evidence="4 5">
    <name type="scientific">Geovibrio thiophilus</name>
    <dbReference type="NCBI Taxonomy" id="139438"/>
    <lineage>
        <taxon>Bacteria</taxon>
        <taxon>Pseudomonadati</taxon>
        <taxon>Deferribacterota</taxon>
        <taxon>Deferribacteres</taxon>
        <taxon>Deferribacterales</taxon>
        <taxon>Geovibrionaceae</taxon>
        <taxon>Geovibrio</taxon>
    </lineage>
</organism>
<dbReference type="GO" id="GO:0004672">
    <property type="term" value="F:protein kinase activity"/>
    <property type="evidence" value="ECO:0007669"/>
    <property type="project" value="InterPro"/>
</dbReference>
<comment type="similarity">
    <text evidence="1">Belongs to the protein kinase superfamily. ADCK protein kinase family.</text>
</comment>
<keyword evidence="2" id="KW-0472">Membrane</keyword>
<dbReference type="PANTHER" id="PTHR10566:SF113">
    <property type="entry name" value="PROTEIN ACTIVITY OF BC1 COMPLEX KINASE 7, CHLOROPLASTIC"/>
    <property type="match status" value="1"/>
</dbReference>